<gene>
    <name evidence="2" type="ORF">RHSIM_Rhsim09G0163300</name>
</gene>
<keyword evidence="3" id="KW-1185">Reference proteome</keyword>
<reference evidence="2" key="1">
    <citation type="submission" date="2019-11" db="EMBL/GenBank/DDBJ databases">
        <authorList>
            <person name="Liu Y."/>
            <person name="Hou J."/>
            <person name="Li T.-Q."/>
            <person name="Guan C.-H."/>
            <person name="Wu X."/>
            <person name="Wu H.-Z."/>
            <person name="Ling F."/>
            <person name="Zhang R."/>
            <person name="Shi X.-G."/>
            <person name="Ren J.-P."/>
            <person name="Chen E.-F."/>
            <person name="Sun J.-M."/>
        </authorList>
    </citation>
    <scope>NUCLEOTIDE SEQUENCE</scope>
    <source>
        <strain evidence="2">Adult_tree_wgs_1</strain>
        <tissue evidence="2">Leaves</tissue>
    </source>
</reference>
<evidence type="ECO:0000313" key="2">
    <source>
        <dbReference type="EMBL" id="KAF7133036.1"/>
    </source>
</evidence>
<organism evidence="2 3">
    <name type="scientific">Rhododendron simsii</name>
    <name type="common">Sims's rhododendron</name>
    <dbReference type="NCBI Taxonomy" id="118357"/>
    <lineage>
        <taxon>Eukaryota</taxon>
        <taxon>Viridiplantae</taxon>
        <taxon>Streptophyta</taxon>
        <taxon>Embryophyta</taxon>
        <taxon>Tracheophyta</taxon>
        <taxon>Spermatophyta</taxon>
        <taxon>Magnoliopsida</taxon>
        <taxon>eudicotyledons</taxon>
        <taxon>Gunneridae</taxon>
        <taxon>Pentapetalae</taxon>
        <taxon>asterids</taxon>
        <taxon>Ericales</taxon>
        <taxon>Ericaceae</taxon>
        <taxon>Ericoideae</taxon>
        <taxon>Rhodoreae</taxon>
        <taxon>Rhododendron</taxon>
    </lineage>
</organism>
<protein>
    <submittedName>
        <fullName evidence="2">Uncharacterized protein</fullName>
    </submittedName>
</protein>
<feature type="compositionally biased region" description="Basic and acidic residues" evidence="1">
    <location>
        <begin position="16"/>
        <end position="27"/>
    </location>
</feature>
<dbReference type="Pfam" id="PF05056">
    <property type="entry name" value="DUF674"/>
    <property type="match status" value="1"/>
</dbReference>
<evidence type="ECO:0000313" key="3">
    <source>
        <dbReference type="Proteomes" id="UP000626092"/>
    </source>
</evidence>
<name>A0A834LGN6_RHOSS</name>
<dbReference type="InterPro" id="IPR007750">
    <property type="entry name" value="DUF674"/>
</dbReference>
<dbReference type="PANTHER" id="PTHR33103:SF19">
    <property type="entry name" value="OS09G0544700 PROTEIN"/>
    <property type="match status" value="1"/>
</dbReference>
<dbReference type="PANTHER" id="PTHR33103">
    <property type="entry name" value="OS01G0153900 PROTEIN"/>
    <property type="match status" value="1"/>
</dbReference>
<accession>A0A834LGN6</accession>
<dbReference type="AlphaFoldDB" id="A0A834LGN6"/>
<comment type="caution">
    <text evidence="2">The sequence shown here is derived from an EMBL/GenBank/DDBJ whole genome shotgun (WGS) entry which is preliminary data.</text>
</comment>
<dbReference type="EMBL" id="WJXA01000009">
    <property type="protein sequence ID" value="KAF7133036.1"/>
    <property type="molecule type" value="Genomic_DNA"/>
</dbReference>
<dbReference type="Proteomes" id="UP000626092">
    <property type="component" value="Unassembled WGS sequence"/>
</dbReference>
<feature type="region of interest" description="Disordered" evidence="1">
    <location>
        <begin position="1"/>
        <end position="32"/>
    </location>
</feature>
<evidence type="ECO:0000256" key="1">
    <source>
        <dbReference type="SAM" id="MobiDB-lite"/>
    </source>
</evidence>
<proteinExistence type="predicted"/>
<sequence length="154" mass="16687">MATTTGAQKMSPKLLVDTKAHRNRGETPRGNLYESIGNLSETHFQSDNLAKDSLMNPKFPHAATQLALLSLDGSTSFTKTYYSCQHCDKYISVYARAICPSCKRIMAYELVDAANGVAAAGEGGFVKGKGLNLLKASLNTKEVLTFLDRKHGGQ</sequence>